<dbReference type="Pfam" id="PF04773">
    <property type="entry name" value="FecR"/>
    <property type="match status" value="1"/>
</dbReference>
<protein>
    <submittedName>
        <fullName evidence="3">FecR family protein</fullName>
    </submittedName>
</protein>
<dbReference type="Gene3D" id="2.60.120.1440">
    <property type="match status" value="1"/>
</dbReference>
<evidence type="ECO:0000259" key="1">
    <source>
        <dbReference type="Pfam" id="PF04773"/>
    </source>
</evidence>
<dbReference type="Pfam" id="PF16220">
    <property type="entry name" value="DUF4880"/>
    <property type="match status" value="1"/>
</dbReference>
<evidence type="ECO:0000259" key="2">
    <source>
        <dbReference type="Pfam" id="PF16220"/>
    </source>
</evidence>
<comment type="caution">
    <text evidence="3">The sequence shown here is derived from an EMBL/GenBank/DDBJ whole genome shotgun (WGS) entry which is preliminary data.</text>
</comment>
<dbReference type="EMBL" id="VITR01000007">
    <property type="protein sequence ID" value="TWB41666.1"/>
    <property type="molecule type" value="Genomic_DNA"/>
</dbReference>
<evidence type="ECO:0000313" key="3">
    <source>
        <dbReference type="EMBL" id="TWB41666.1"/>
    </source>
</evidence>
<keyword evidence="4" id="KW-1185">Reference proteome</keyword>
<organism evidence="3 4">
    <name type="scientific">Nitrospirillum amazonense</name>
    <dbReference type="NCBI Taxonomy" id="28077"/>
    <lineage>
        <taxon>Bacteria</taxon>
        <taxon>Pseudomonadati</taxon>
        <taxon>Pseudomonadota</taxon>
        <taxon>Alphaproteobacteria</taxon>
        <taxon>Rhodospirillales</taxon>
        <taxon>Azospirillaceae</taxon>
        <taxon>Nitrospirillum</taxon>
    </lineage>
</organism>
<dbReference type="PANTHER" id="PTHR30273:SF2">
    <property type="entry name" value="PROTEIN FECR"/>
    <property type="match status" value="1"/>
</dbReference>
<gene>
    <name evidence="3" type="ORF">FBZ90_10737</name>
</gene>
<dbReference type="RefSeq" id="WP_186455786.1">
    <property type="nucleotide sequence ID" value="NZ_VITR01000007.1"/>
</dbReference>
<dbReference type="InterPro" id="IPR012373">
    <property type="entry name" value="Ferrdict_sens_TM"/>
</dbReference>
<accession>A0A560H5T0</accession>
<dbReference type="AlphaFoldDB" id="A0A560H5T0"/>
<dbReference type="PIRSF" id="PIRSF018266">
    <property type="entry name" value="FecR"/>
    <property type="match status" value="1"/>
</dbReference>
<feature type="domain" description="FecR protein" evidence="1">
    <location>
        <begin position="110"/>
        <end position="202"/>
    </location>
</feature>
<dbReference type="PANTHER" id="PTHR30273">
    <property type="entry name" value="PERIPLASMIC SIGNAL SENSOR AND SIGMA FACTOR ACTIVATOR FECR-RELATED"/>
    <property type="match status" value="1"/>
</dbReference>
<reference evidence="3 4" key="1">
    <citation type="submission" date="2019-06" db="EMBL/GenBank/DDBJ databases">
        <title>Genomic Encyclopedia of Type Strains, Phase IV (KMG-V): Genome sequencing to study the core and pangenomes of soil and plant-associated prokaryotes.</title>
        <authorList>
            <person name="Whitman W."/>
        </authorList>
    </citation>
    <scope>NUCLEOTIDE SEQUENCE [LARGE SCALE GENOMIC DNA]</scope>
    <source>
        <strain evidence="3 4">BR 11622</strain>
    </source>
</reference>
<proteinExistence type="predicted"/>
<dbReference type="Gene3D" id="3.55.50.30">
    <property type="match status" value="1"/>
</dbReference>
<feature type="domain" description="FecR N-terminal" evidence="2">
    <location>
        <begin position="13"/>
        <end position="54"/>
    </location>
</feature>
<name>A0A560H5T0_9PROT</name>
<dbReference type="Proteomes" id="UP000315751">
    <property type="component" value="Unassembled WGS sequence"/>
</dbReference>
<dbReference type="GO" id="GO:0016989">
    <property type="term" value="F:sigma factor antagonist activity"/>
    <property type="evidence" value="ECO:0007669"/>
    <property type="project" value="TreeGrafter"/>
</dbReference>
<evidence type="ECO:0000313" key="4">
    <source>
        <dbReference type="Proteomes" id="UP000315751"/>
    </source>
</evidence>
<dbReference type="InterPro" id="IPR032623">
    <property type="entry name" value="FecR_N"/>
</dbReference>
<sequence length="344" mass="35780">MSARQTAAAVDLAAAGWAARLDARALTADERRALDAWLAADVRHLGALARARALLISRLEAPVPVPAPAESSAPGRVPLPSRRGLLAAAASVAGLAALGAGMRQPAARQVYSSAVGEVRHIPLDDGSTLTLNTDSAVTLADETGRRLVYLERGEAFFEAAPRTDRPFILRGPLVQLATNDGACCARLNPGGGMTVAVVSGTVAVEGAPSALAETLERATGRDWTLRPGGQDAVLAAAGQQVSVRAGGAGHGTLVSVETMAPGVLDRALMWREGRLAFAGETLAQAVAQFARYSRRRIVLASDRLAPRHVSGLFTATDIDGFAHAVAVAFNAKYRQEGDAIILYD</sequence>
<dbReference type="InterPro" id="IPR006860">
    <property type="entry name" value="FecR"/>
</dbReference>